<dbReference type="EMBL" id="OAOP01000002">
    <property type="protein sequence ID" value="SNX68681.1"/>
    <property type="molecule type" value="Genomic_DNA"/>
</dbReference>
<dbReference type="Pfam" id="PF12706">
    <property type="entry name" value="Lactamase_B_2"/>
    <property type="match status" value="1"/>
</dbReference>
<dbReference type="SMART" id="SM00849">
    <property type="entry name" value="Lactamase_B"/>
    <property type="match status" value="1"/>
</dbReference>
<dbReference type="PANTHER" id="PTHR43546">
    <property type="entry name" value="UPF0173 METAL-DEPENDENT HYDROLASE MJ1163-RELATED"/>
    <property type="match status" value="1"/>
</dbReference>
<dbReference type="Gene3D" id="3.60.15.10">
    <property type="entry name" value="Ribonuclease Z/Hydroxyacylglutathione hydrolase-like"/>
    <property type="match status" value="1"/>
</dbReference>
<dbReference type="RefSeq" id="WP_179714197.1">
    <property type="nucleotide sequence ID" value="NZ_JBEPMQ010000001.1"/>
</dbReference>
<sequence length="258" mass="28830">MKILRLGHAMYCFTSNSGTKVLVDPFFDMNPGCPSEYQTEEFMKSIQLVALTHGHFDHTSGLDKLVAVNPEVLIIAQYELALILLAKGMKNVIPLNVGGQFEFEDLELTMVTARHTSSYGETAGTPIYAGESSGYILDWKNDHTVYHSGDTAMMSDMKLIQDVYQPTIAVLAASGHFTMNPKEAAYAVKNLLDVDIVIPSHTFPSEKTASSKETLQGLLNAFPVVEFMIDRDKELQRLLKDYDRTRVDILGYGEEKFY</sequence>
<name>A0A285CMD3_9BACI</name>
<organism evidence="2 3">
    <name type="scientific">Bacillus oleivorans</name>
    <dbReference type="NCBI Taxonomy" id="1448271"/>
    <lineage>
        <taxon>Bacteria</taxon>
        <taxon>Bacillati</taxon>
        <taxon>Bacillota</taxon>
        <taxon>Bacilli</taxon>
        <taxon>Bacillales</taxon>
        <taxon>Bacillaceae</taxon>
        <taxon>Bacillus</taxon>
    </lineage>
</organism>
<dbReference type="PANTHER" id="PTHR43546:SF3">
    <property type="entry name" value="UPF0173 METAL-DEPENDENT HYDROLASE MJ1163"/>
    <property type="match status" value="1"/>
</dbReference>
<dbReference type="NCBIfam" id="NF001911">
    <property type="entry name" value="PRK00685.1"/>
    <property type="match status" value="1"/>
</dbReference>
<dbReference type="InterPro" id="IPR036866">
    <property type="entry name" value="RibonucZ/Hydroxyglut_hydro"/>
</dbReference>
<proteinExistence type="predicted"/>
<keyword evidence="3" id="KW-1185">Reference proteome</keyword>
<feature type="domain" description="Metallo-beta-lactamase" evidence="1">
    <location>
        <begin position="7"/>
        <end position="201"/>
    </location>
</feature>
<evidence type="ECO:0000259" key="1">
    <source>
        <dbReference type="SMART" id="SM00849"/>
    </source>
</evidence>
<dbReference type="InterPro" id="IPR001279">
    <property type="entry name" value="Metallo-B-lactamas"/>
</dbReference>
<reference evidence="2 3" key="1">
    <citation type="submission" date="2017-08" db="EMBL/GenBank/DDBJ databases">
        <authorList>
            <person name="de Groot N.N."/>
        </authorList>
    </citation>
    <scope>NUCLEOTIDE SEQUENCE [LARGE SCALE GENOMIC DNA]</scope>
    <source>
        <strain evidence="2 3">JC228</strain>
    </source>
</reference>
<accession>A0A285CMD3</accession>
<protein>
    <submittedName>
        <fullName evidence="2">L-ascorbate metabolism protein UlaG (Beta-lactamase superfamily)</fullName>
    </submittedName>
</protein>
<dbReference type="AlphaFoldDB" id="A0A285CMD3"/>
<dbReference type="Proteomes" id="UP000219546">
    <property type="component" value="Unassembled WGS sequence"/>
</dbReference>
<dbReference type="InterPro" id="IPR050114">
    <property type="entry name" value="UPF0173_UPF0282_UlaG_hydrolase"/>
</dbReference>
<gene>
    <name evidence="2" type="ORF">SAMN05877753_102657</name>
</gene>
<evidence type="ECO:0000313" key="3">
    <source>
        <dbReference type="Proteomes" id="UP000219546"/>
    </source>
</evidence>
<dbReference type="SUPFAM" id="SSF56281">
    <property type="entry name" value="Metallo-hydrolase/oxidoreductase"/>
    <property type="match status" value="1"/>
</dbReference>
<evidence type="ECO:0000313" key="2">
    <source>
        <dbReference type="EMBL" id="SNX68681.1"/>
    </source>
</evidence>